<accession>A0A0J5S9P1</accession>
<feature type="domain" description="LiaI-LiaF-like transmembrane region" evidence="1">
    <location>
        <begin position="6"/>
        <end position="47"/>
    </location>
</feature>
<dbReference type="InterPro" id="IPR043726">
    <property type="entry name" value="LiaI-LiaF-like_TM1"/>
</dbReference>
<dbReference type="Proteomes" id="UP000076510">
    <property type="component" value="Unassembled WGS sequence"/>
</dbReference>
<dbReference type="OrthoDB" id="2989824at2"/>
<dbReference type="Pfam" id="PF18917">
    <property type="entry name" value="LiaI-LiaF-like_TM1"/>
    <property type="match status" value="1"/>
</dbReference>
<evidence type="ECO:0000313" key="2">
    <source>
        <dbReference type="EMBL" id="KZE43567.1"/>
    </source>
</evidence>
<protein>
    <recommendedName>
        <fullName evidence="1">LiaI-LiaF-like transmembrane region domain-containing protein</fullName>
    </recommendedName>
</protein>
<dbReference type="PATRIC" id="fig|189381.10.peg.3304"/>
<dbReference type="EMBL" id="LQQY01000047">
    <property type="protein sequence ID" value="KZE43567.1"/>
    <property type="molecule type" value="Genomic_DNA"/>
</dbReference>
<reference evidence="3" key="1">
    <citation type="submission" date="2016-01" db="EMBL/GenBank/DDBJ databases">
        <title>Whole genome sequencing of Bhargavaea cecembensis T14.</title>
        <authorList>
            <person name="Hong K.W."/>
        </authorList>
    </citation>
    <scope>NUCLEOTIDE SEQUENCE [LARGE SCALE GENOMIC DNA]</scope>
    <source>
        <strain evidence="3">M19</strain>
    </source>
</reference>
<evidence type="ECO:0000259" key="1">
    <source>
        <dbReference type="Pfam" id="PF18917"/>
    </source>
</evidence>
<proteinExistence type="predicted"/>
<evidence type="ECO:0000313" key="3">
    <source>
        <dbReference type="Proteomes" id="UP000076510"/>
    </source>
</evidence>
<name>A0A0J5S9P1_9BACI</name>
<gene>
    <name evidence="2" type="ORF">AV649_10215</name>
</gene>
<comment type="caution">
    <text evidence="2">The sequence shown here is derived from an EMBL/GenBank/DDBJ whole genome shotgun (WGS) entry which is preliminary data.</text>
</comment>
<dbReference type="AlphaFoldDB" id="A0A0J5S9P1"/>
<sequence>MKQQRIFPGVILLGFGAYFYLQQAHIILFSEFFTWPTLLMIVGIAFLAQGYVGKDYEAILPGTILVGFGLHFHLVNRMPVWPDHMGVFVLILALGFLLRYQKTGTGMFQGGLFLVLSILMLFSDRTAGWLGFLGGQVGSIVSLWPFVLILIGAFLLFFKRK</sequence>
<dbReference type="RefSeq" id="WP_048006265.1">
    <property type="nucleotide sequence ID" value="NZ_CP047095.1"/>
</dbReference>
<organism evidence="2 3">
    <name type="scientific">Rossellomorea marisflavi</name>
    <dbReference type="NCBI Taxonomy" id="189381"/>
    <lineage>
        <taxon>Bacteria</taxon>
        <taxon>Bacillati</taxon>
        <taxon>Bacillota</taxon>
        <taxon>Bacilli</taxon>
        <taxon>Bacillales</taxon>
        <taxon>Bacillaceae</taxon>
        <taxon>Rossellomorea</taxon>
    </lineage>
</organism>